<keyword evidence="2" id="KW-0964">Secreted</keyword>
<evidence type="ECO:0000313" key="7">
    <source>
        <dbReference type="Proteomes" id="UP001165653"/>
    </source>
</evidence>
<organism evidence="6 7">
    <name type="scientific">Luteolibacter rhizosphaerae</name>
    <dbReference type="NCBI Taxonomy" id="2989719"/>
    <lineage>
        <taxon>Bacteria</taxon>
        <taxon>Pseudomonadati</taxon>
        <taxon>Verrucomicrobiota</taxon>
        <taxon>Verrucomicrobiia</taxon>
        <taxon>Verrucomicrobiales</taxon>
        <taxon>Verrucomicrobiaceae</taxon>
        <taxon>Luteolibacter</taxon>
    </lineage>
</organism>
<evidence type="ECO:0000256" key="2">
    <source>
        <dbReference type="ARBA" id="ARBA00022525"/>
    </source>
</evidence>
<sequence>MKFIPFNVKFSSIVVAGFAAASAAPVPNPANGDVFLGFRASGGQGSDSSYLVNLGQDTAFRNASPGSTFTLSALGDLGADLQTQYGANWASRTDLFWGVFGTRNSASPAVYGSRERPVPATASAPWSDLNLAGRNSVTSQVLSVLEGINGYRGRNATTNSPVATLQSNFSGGASYNFQVATPGTTDFGNLSQWGSIEGDFGGGVSGTVLDFYRISSSTTTPVQNLGRFTISGSGLVTFTAASATQPNLDTDGDGWTDAEEAVAGTDPNNGSSFFNVKEVVQTANGPAIRFQSAANRTYTVQYSEDLSGWQTIATLNIGATTALEEYVDTNTERRSRATGFYRVNVSQ</sequence>
<dbReference type="Pfam" id="PF18884">
    <property type="entry name" value="TSP3_bac"/>
    <property type="match status" value="1"/>
</dbReference>
<dbReference type="Proteomes" id="UP001165653">
    <property type="component" value="Unassembled WGS sequence"/>
</dbReference>
<comment type="caution">
    <text evidence="6">The sequence shown here is derived from an EMBL/GenBank/DDBJ whole genome shotgun (WGS) entry which is preliminary data.</text>
</comment>
<dbReference type="InterPro" id="IPR059100">
    <property type="entry name" value="TSP3_bac"/>
</dbReference>
<gene>
    <name evidence="6" type="ORF">OJ996_00060</name>
</gene>
<protein>
    <submittedName>
        <fullName evidence="6">Thrombospondin type 3 repeat-containing protein</fullName>
    </submittedName>
</protein>
<evidence type="ECO:0000256" key="3">
    <source>
        <dbReference type="ARBA" id="ARBA00022729"/>
    </source>
</evidence>
<evidence type="ECO:0000256" key="4">
    <source>
        <dbReference type="ARBA" id="ARBA00022837"/>
    </source>
</evidence>
<feature type="chain" id="PRO_5045092412" evidence="5">
    <location>
        <begin position="24"/>
        <end position="347"/>
    </location>
</feature>
<dbReference type="EMBL" id="JAPDDR010000001">
    <property type="protein sequence ID" value="MCW1911945.1"/>
    <property type="molecule type" value="Genomic_DNA"/>
</dbReference>
<keyword evidence="3 5" id="KW-0732">Signal</keyword>
<proteinExistence type="predicted"/>
<keyword evidence="7" id="KW-1185">Reference proteome</keyword>
<comment type="subcellular location">
    <subcellularLocation>
        <location evidence="1">Secreted</location>
    </subcellularLocation>
</comment>
<feature type="signal peptide" evidence="5">
    <location>
        <begin position="1"/>
        <end position="23"/>
    </location>
</feature>
<evidence type="ECO:0000256" key="1">
    <source>
        <dbReference type="ARBA" id="ARBA00004613"/>
    </source>
</evidence>
<accession>A0ABT3FY54</accession>
<keyword evidence="4" id="KW-0106">Calcium</keyword>
<name>A0ABT3FY54_9BACT</name>
<evidence type="ECO:0000313" key="6">
    <source>
        <dbReference type="EMBL" id="MCW1911945.1"/>
    </source>
</evidence>
<reference evidence="6" key="1">
    <citation type="submission" date="2022-10" db="EMBL/GenBank/DDBJ databases">
        <title>Luteolibacter sp. GHJ8, whole genome shotgun sequencing project.</title>
        <authorList>
            <person name="Zhao G."/>
            <person name="Shen L."/>
        </authorList>
    </citation>
    <scope>NUCLEOTIDE SEQUENCE</scope>
    <source>
        <strain evidence="6">GHJ8</strain>
    </source>
</reference>
<dbReference type="RefSeq" id="WP_264509874.1">
    <property type="nucleotide sequence ID" value="NZ_JAPDDR010000001.1"/>
</dbReference>
<evidence type="ECO:0000256" key="5">
    <source>
        <dbReference type="SAM" id="SignalP"/>
    </source>
</evidence>